<dbReference type="PANTHER" id="PTHR40690:SF1">
    <property type="entry name" value="DUF1611 DOMAIN-CONTAINING PROTEIN"/>
    <property type="match status" value="1"/>
</dbReference>
<accession>A0ABR6VLG0</accession>
<dbReference type="InterPro" id="IPR011669">
    <property type="entry name" value="DgcN-like"/>
</dbReference>
<proteinExistence type="predicted"/>
<dbReference type="RefSeq" id="WP_186631137.1">
    <property type="nucleotide sequence ID" value="NZ_JACOAF010000001.1"/>
</dbReference>
<reference evidence="3 4" key="1">
    <citation type="journal article" date="2019" name="Int. J. Syst. Evol. Microbiol.">
        <title>Rufibacter sediminis sp. nov., isolated from freshwater lake sediment.</title>
        <authorList>
            <person name="Qu J.H."/>
            <person name="Zhang L.J."/>
            <person name="Fu Y.H."/>
            <person name="Li H.F."/>
        </authorList>
    </citation>
    <scope>NUCLEOTIDE SEQUENCE [LARGE SCALE GENOMIC DNA]</scope>
    <source>
        <strain evidence="3 4">H-1</strain>
    </source>
</reference>
<dbReference type="Gene3D" id="3.40.50.720">
    <property type="entry name" value="NAD(P)-binding Rossmann-like Domain"/>
    <property type="match status" value="1"/>
</dbReference>
<sequence length="358" mass="38704">MDGNAIILTNGLLHQYPAKTAHGLIRGTERFNIIGVIDAVSAGQDAGEVVDGKNRNIPVYADLVDFLKNSPETAQYCLVGIAPKGGKLPASMKQDIEAAIGEGMNIVSGLHEYLSDMPDLASLAQKHGVQLIDVRKPKPKSELHFWTGKIKDVPAPRVAVLGTDVRMGKRTTTRLLTQAAEAAGLKAQMIFTGQTGWMQGRGKGFILDSTYNDFVSGELEHAIVSSYEEHQPDVFFVEGQAALRNPSGPCGSEYLVSGQVKYVVLQHAPARVYFDDNEVLGFKIPPLSTEIQLIELYGAKVLAVTLNTAGLTLEQARAYQRQYQEELGLPVILPLEEGVDSIIDLVKQVLAKEGAAAV</sequence>
<dbReference type="SUPFAM" id="SSF52540">
    <property type="entry name" value="P-loop containing nucleoside triphosphate hydrolases"/>
    <property type="match status" value="1"/>
</dbReference>
<feature type="domain" description="D-glutamate N-acetyltransferase-like C-terminal" evidence="1">
    <location>
        <begin position="144"/>
        <end position="342"/>
    </location>
</feature>
<dbReference type="InterPro" id="IPR035402">
    <property type="entry name" value="DgcN-like_N"/>
</dbReference>
<gene>
    <name evidence="3" type="ORF">H7U12_00280</name>
</gene>
<dbReference type="PANTHER" id="PTHR40690">
    <property type="entry name" value="GLL3100 PROTEIN"/>
    <property type="match status" value="1"/>
</dbReference>
<dbReference type="Pfam" id="PF07755">
    <property type="entry name" value="DUF1611"/>
    <property type="match status" value="1"/>
</dbReference>
<comment type="caution">
    <text evidence="3">The sequence shown here is derived from an EMBL/GenBank/DDBJ whole genome shotgun (WGS) entry which is preliminary data.</text>
</comment>
<dbReference type="Proteomes" id="UP000659698">
    <property type="component" value="Unassembled WGS sequence"/>
</dbReference>
<evidence type="ECO:0000259" key="2">
    <source>
        <dbReference type="Pfam" id="PF17396"/>
    </source>
</evidence>
<evidence type="ECO:0000313" key="3">
    <source>
        <dbReference type="EMBL" id="MBC3538094.1"/>
    </source>
</evidence>
<dbReference type="Gene3D" id="3.40.50.300">
    <property type="entry name" value="P-loop containing nucleotide triphosphate hydrolases"/>
    <property type="match status" value="1"/>
</dbReference>
<protein>
    <submittedName>
        <fullName evidence="3">DUF1611 domain-containing protein</fullName>
    </submittedName>
</protein>
<dbReference type="InterPro" id="IPR027417">
    <property type="entry name" value="P-loop_NTPase"/>
</dbReference>
<dbReference type="PIRSF" id="PIRSF026760">
    <property type="entry name" value="UCP026760"/>
    <property type="match status" value="1"/>
</dbReference>
<feature type="domain" description="D-glutamate N-acetyltransferase-like N-terminal" evidence="2">
    <location>
        <begin position="42"/>
        <end position="137"/>
    </location>
</feature>
<name>A0ABR6VLG0_9BACT</name>
<keyword evidence="4" id="KW-1185">Reference proteome</keyword>
<organism evidence="3 4">
    <name type="scientific">Rufibacter sediminis</name>
    <dbReference type="NCBI Taxonomy" id="2762756"/>
    <lineage>
        <taxon>Bacteria</taxon>
        <taxon>Pseudomonadati</taxon>
        <taxon>Bacteroidota</taxon>
        <taxon>Cytophagia</taxon>
        <taxon>Cytophagales</taxon>
        <taxon>Hymenobacteraceae</taxon>
        <taxon>Rufibacter</taxon>
    </lineage>
</organism>
<evidence type="ECO:0000259" key="1">
    <source>
        <dbReference type="Pfam" id="PF07755"/>
    </source>
</evidence>
<evidence type="ECO:0000313" key="4">
    <source>
        <dbReference type="Proteomes" id="UP000659698"/>
    </source>
</evidence>
<dbReference type="EMBL" id="JACOAF010000001">
    <property type="protein sequence ID" value="MBC3538094.1"/>
    <property type="molecule type" value="Genomic_DNA"/>
</dbReference>
<dbReference type="Pfam" id="PF17396">
    <property type="entry name" value="DUF1611_N"/>
    <property type="match status" value="1"/>
</dbReference>
<dbReference type="InterPro" id="IPR035086">
    <property type="entry name" value="DgcN-like_C"/>
</dbReference>